<reference evidence="3" key="1">
    <citation type="journal article" date="2015" name="PLoS Genet.">
        <title>Genome Sequence and Transcriptome Analyses of Chrysochromulina tobin: Metabolic Tools for Enhanced Algal Fitness in the Prominent Order Prymnesiales (Haptophyceae).</title>
        <authorList>
            <person name="Hovde B.T."/>
            <person name="Deodato C.R."/>
            <person name="Hunsperger H.M."/>
            <person name="Ryken S.A."/>
            <person name="Yost W."/>
            <person name="Jha R.K."/>
            <person name="Patterson J."/>
            <person name="Monnat R.J. Jr."/>
            <person name="Barlow S.B."/>
            <person name="Starkenburg S.R."/>
            <person name="Cattolico R.A."/>
        </authorList>
    </citation>
    <scope>NUCLEOTIDE SEQUENCE</scope>
    <source>
        <strain evidence="3">CCMP291</strain>
    </source>
</reference>
<protein>
    <submittedName>
        <fullName evidence="2">Uncharacterized protein</fullName>
    </submittedName>
</protein>
<comment type="caution">
    <text evidence="2">The sequence shown here is derived from an EMBL/GenBank/DDBJ whole genome shotgun (WGS) entry which is preliminary data.</text>
</comment>
<dbReference type="Gene3D" id="3.30.420.40">
    <property type="match status" value="1"/>
</dbReference>
<accession>A0A0M0LQ64</accession>
<proteinExistence type="predicted"/>
<keyword evidence="1" id="KW-0175">Coiled coil</keyword>
<gene>
    <name evidence="2" type="ORF">Ctob_009703</name>
</gene>
<organism evidence="2 3">
    <name type="scientific">Chrysochromulina tobinii</name>
    <dbReference type="NCBI Taxonomy" id="1460289"/>
    <lineage>
        <taxon>Eukaryota</taxon>
        <taxon>Haptista</taxon>
        <taxon>Haptophyta</taxon>
        <taxon>Prymnesiophyceae</taxon>
        <taxon>Prymnesiales</taxon>
        <taxon>Chrysochromulinaceae</taxon>
        <taxon>Chrysochromulina</taxon>
    </lineage>
</organism>
<dbReference type="InterPro" id="IPR004000">
    <property type="entry name" value="Actin"/>
</dbReference>
<dbReference type="Pfam" id="PF00022">
    <property type="entry name" value="Actin"/>
    <property type="match status" value="1"/>
</dbReference>
<dbReference type="AlphaFoldDB" id="A0A0M0LQ64"/>
<dbReference type="Proteomes" id="UP000037460">
    <property type="component" value="Unassembled WGS sequence"/>
</dbReference>
<name>A0A0M0LQ64_9EUKA</name>
<dbReference type="EMBL" id="JWZX01000330">
    <property type="protein sequence ID" value="KOO53210.1"/>
    <property type="molecule type" value="Genomic_DNA"/>
</dbReference>
<evidence type="ECO:0000313" key="3">
    <source>
        <dbReference type="Proteomes" id="UP000037460"/>
    </source>
</evidence>
<feature type="coiled-coil region" evidence="1">
    <location>
        <begin position="336"/>
        <end position="363"/>
    </location>
</feature>
<evidence type="ECO:0000313" key="2">
    <source>
        <dbReference type="EMBL" id="KOO53210.1"/>
    </source>
</evidence>
<evidence type="ECO:0000256" key="1">
    <source>
        <dbReference type="SAM" id="Coils"/>
    </source>
</evidence>
<keyword evidence="3" id="KW-1185">Reference proteome</keyword>
<sequence>MDEAKLPDALQALESFEELEECALVLAEPPDESEAHRERAAAAAFTVQAVQAVCCYPGPLLAVYNAQFDTGVLVDVGFPATFIYIMYDGKSVLDGAVLHGLGGKHCGRTADASCDGLFDPSLLDDEHAAAKELCGLPEAIVRTVMLADRRMDKASDWHSTGQLGDACAVWYRYADARRAAVGTMHKVCARFGCRRALGAFFRQARRRKLARLFKARSEWAALKTTLERALRQWSYMASMIHQAAHVRAKQKKSEREDGLLRWARATQAKAKAEADLAEAAGFARTGIAIQFWVAATRAAVDGRKRRRLEAITSRSRMLKIRRRFEFRHFVRAHLARKALKTHLAEVRRQMAMLKLRFDSIKAEVHPPSAAITLIAT</sequence>